<dbReference type="InterPro" id="IPR055270">
    <property type="entry name" value="Glyco_tran_10_C"/>
</dbReference>
<evidence type="ECO:0000313" key="13">
    <source>
        <dbReference type="EMBL" id="CAG9137263.1"/>
    </source>
</evidence>
<keyword evidence="5 12" id="KW-0808">Transferase</keyword>
<evidence type="ECO:0000256" key="4">
    <source>
        <dbReference type="ARBA" id="ARBA00022676"/>
    </source>
</evidence>
<comment type="subcellular location">
    <subcellularLocation>
        <location evidence="1 12">Golgi apparatus</location>
        <location evidence="1 12">Golgi stack membrane</location>
        <topology evidence="1 12">Single-pass type II membrane protein</topology>
    </subcellularLocation>
</comment>
<dbReference type="AlphaFoldDB" id="A0A8S4G854"/>
<evidence type="ECO:0000256" key="7">
    <source>
        <dbReference type="ARBA" id="ARBA00022968"/>
    </source>
</evidence>
<dbReference type="Proteomes" id="UP000653454">
    <property type="component" value="Unassembled WGS sequence"/>
</dbReference>
<dbReference type="Pfam" id="PF17039">
    <property type="entry name" value="Glyco_tran_10_N"/>
    <property type="match status" value="1"/>
</dbReference>
<evidence type="ECO:0000256" key="9">
    <source>
        <dbReference type="ARBA" id="ARBA00023034"/>
    </source>
</evidence>
<dbReference type="EMBL" id="CAJHNJ030000199">
    <property type="protein sequence ID" value="CAG9137263.1"/>
    <property type="molecule type" value="Genomic_DNA"/>
</dbReference>
<evidence type="ECO:0000256" key="8">
    <source>
        <dbReference type="ARBA" id="ARBA00022989"/>
    </source>
</evidence>
<evidence type="ECO:0000256" key="1">
    <source>
        <dbReference type="ARBA" id="ARBA00004447"/>
    </source>
</evidence>
<dbReference type="InterPro" id="IPR031481">
    <property type="entry name" value="Glyco_tran_10_N"/>
</dbReference>
<evidence type="ECO:0000256" key="2">
    <source>
        <dbReference type="ARBA" id="ARBA00004922"/>
    </source>
</evidence>
<comment type="similarity">
    <text evidence="3 12">Belongs to the glycosyltransferase 10 family.</text>
</comment>
<proteinExistence type="inferred from homology"/>
<dbReference type="PANTHER" id="PTHR48438">
    <property type="entry name" value="ALPHA-(1,3)-FUCOSYLTRANSFERASE C-RELATED"/>
    <property type="match status" value="1"/>
</dbReference>
<dbReference type="Pfam" id="PF00852">
    <property type="entry name" value="Glyco_transf_10"/>
    <property type="match status" value="1"/>
</dbReference>
<protein>
    <recommendedName>
        <fullName evidence="12">Fucosyltransferase</fullName>
        <ecNumber evidence="12">2.4.1.-</ecNumber>
    </recommendedName>
</protein>
<comment type="caution">
    <text evidence="13">The sequence shown here is derived from an EMBL/GenBank/DDBJ whole genome shotgun (WGS) entry which is preliminary data.</text>
</comment>
<keyword evidence="10" id="KW-0472">Membrane</keyword>
<keyword evidence="11" id="KW-0325">Glycoprotein</keyword>
<keyword evidence="9 12" id="KW-0333">Golgi apparatus</keyword>
<dbReference type="PANTHER" id="PTHR48438:SF1">
    <property type="entry name" value="ALPHA-(1,3)-FUCOSYLTRANSFERASE C-RELATED"/>
    <property type="match status" value="1"/>
</dbReference>
<evidence type="ECO:0000256" key="10">
    <source>
        <dbReference type="ARBA" id="ARBA00023136"/>
    </source>
</evidence>
<gene>
    <name evidence="13" type="ORF">PLXY2_LOCUS15515</name>
</gene>
<comment type="pathway">
    <text evidence="2">Protein modification; protein glycosylation.</text>
</comment>
<keyword evidence="14" id="KW-1185">Reference proteome</keyword>
<organism evidence="13 14">
    <name type="scientific">Plutella xylostella</name>
    <name type="common">Diamondback moth</name>
    <name type="synonym">Plutella maculipennis</name>
    <dbReference type="NCBI Taxonomy" id="51655"/>
    <lineage>
        <taxon>Eukaryota</taxon>
        <taxon>Metazoa</taxon>
        <taxon>Ecdysozoa</taxon>
        <taxon>Arthropoda</taxon>
        <taxon>Hexapoda</taxon>
        <taxon>Insecta</taxon>
        <taxon>Pterygota</taxon>
        <taxon>Neoptera</taxon>
        <taxon>Endopterygota</taxon>
        <taxon>Lepidoptera</taxon>
        <taxon>Glossata</taxon>
        <taxon>Ditrysia</taxon>
        <taxon>Yponomeutoidea</taxon>
        <taxon>Plutellidae</taxon>
        <taxon>Plutella</taxon>
    </lineage>
</organism>
<evidence type="ECO:0000256" key="11">
    <source>
        <dbReference type="ARBA" id="ARBA00023180"/>
    </source>
</evidence>
<evidence type="ECO:0000256" key="5">
    <source>
        <dbReference type="ARBA" id="ARBA00022679"/>
    </source>
</evidence>
<accession>A0A8S4G854</accession>
<evidence type="ECO:0000256" key="3">
    <source>
        <dbReference type="ARBA" id="ARBA00008919"/>
    </source>
</evidence>
<keyword evidence="4 12" id="KW-0328">Glycosyltransferase</keyword>
<dbReference type="InterPro" id="IPR038577">
    <property type="entry name" value="GT10-like_C_sf"/>
</dbReference>
<dbReference type="InterPro" id="IPR001503">
    <property type="entry name" value="Glyco_trans_10"/>
</dbReference>
<keyword evidence="8" id="KW-1133">Transmembrane helix</keyword>
<evidence type="ECO:0000313" key="14">
    <source>
        <dbReference type="Proteomes" id="UP000653454"/>
    </source>
</evidence>
<evidence type="ECO:0000256" key="12">
    <source>
        <dbReference type="RuleBase" id="RU003832"/>
    </source>
</evidence>
<name>A0A8S4G854_PLUXY</name>
<dbReference type="SUPFAM" id="SSF53756">
    <property type="entry name" value="UDP-Glycosyltransferase/glycogen phosphorylase"/>
    <property type="match status" value="1"/>
</dbReference>
<keyword evidence="7" id="KW-0735">Signal-anchor</keyword>
<dbReference type="GO" id="GO:0008417">
    <property type="term" value="F:fucosyltransferase activity"/>
    <property type="evidence" value="ECO:0007669"/>
    <property type="project" value="InterPro"/>
</dbReference>
<sequence>MEMRGVFSLLIASSAVWLTSNYCRPDPPVPTNNKLILSWEPHYGDYSFSFGHGTPEDFKKAGCKYTNCEIIKRRWLYPLQRIDAFLFHGYEDYEILFGTPRVRFDHQIYIFYCFESVRQSYIAERRRDFFNMTFTYRLDSDIAWPYFGVYDAETEELVAPSFNPQWISTMVLKGSKVQQDIDALIASKTHTAAWLVSNCHSVSGREEYVKKLQELGIDVHIYGACGTYKCPFSENCKKIISKYYFYIAFENSLCEDYVTEKTITAFESGSVPAVLSGANLTRFLPPNSYLDAQELGPVELAKEMKRLMADKKSYAEKLYWRQRYKVAKYTYLTEKTGHHPFCSVCEAVNTGKVITKRNKEVLDWWHSSQTGDGGSCLM</sequence>
<reference evidence="13" key="1">
    <citation type="submission" date="2020-11" db="EMBL/GenBank/DDBJ databases">
        <authorList>
            <person name="Whiteford S."/>
        </authorList>
    </citation>
    <scope>NUCLEOTIDE SEQUENCE</scope>
</reference>
<dbReference type="GO" id="GO:0032580">
    <property type="term" value="C:Golgi cisterna membrane"/>
    <property type="evidence" value="ECO:0007669"/>
    <property type="project" value="UniProtKB-SubCell"/>
</dbReference>
<keyword evidence="6 12" id="KW-0812">Transmembrane</keyword>
<evidence type="ECO:0000256" key="6">
    <source>
        <dbReference type="ARBA" id="ARBA00022692"/>
    </source>
</evidence>
<dbReference type="EC" id="2.4.1.-" evidence="12"/>
<dbReference type="Gene3D" id="3.40.50.11660">
    <property type="entry name" value="Glycosyl transferase family 10, C-terminal domain"/>
    <property type="match status" value="1"/>
</dbReference>